<keyword evidence="4" id="KW-1185">Reference proteome</keyword>
<proteinExistence type="predicted"/>
<dbReference type="Proteomes" id="UP000006230">
    <property type="component" value="Unassembled WGS sequence"/>
</dbReference>
<evidence type="ECO:0000256" key="2">
    <source>
        <dbReference type="SAM" id="Phobius"/>
    </source>
</evidence>
<feature type="transmembrane region" description="Helical" evidence="2">
    <location>
        <begin position="356"/>
        <end position="375"/>
    </location>
</feature>
<dbReference type="HOGENOM" id="CLU_615125_0_0_5"/>
<name>Q0FSZ6_SALBH</name>
<keyword evidence="2" id="KW-0812">Transmembrane</keyword>
<keyword evidence="2" id="KW-1133">Transmembrane helix</keyword>
<evidence type="ECO:0000313" key="3">
    <source>
        <dbReference type="EMBL" id="EAU47373.1"/>
    </source>
</evidence>
<feature type="region of interest" description="Disordered" evidence="1">
    <location>
        <begin position="409"/>
        <end position="466"/>
    </location>
</feature>
<dbReference type="eggNOG" id="ENOG502Z7PT">
    <property type="taxonomic scope" value="Bacteria"/>
</dbReference>
<keyword evidence="2" id="KW-0472">Membrane</keyword>
<dbReference type="AlphaFoldDB" id="Q0FSZ6"/>
<feature type="transmembrane region" description="Helical" evidence="2">
    <location>
        <begin position="66"/>
        <end position="89"/>
    </location>
</feature>
<dbReference type="EMBL" id="AATQ01000007">
    <property type="protein sequence ID" value="EAU47373.1"/>
    <property type="molecule type" value="Genomic_DNA"/>
</dbReference>
<gene>
    <name evidence="3" type="ORF">R2601_21216</name>
</gene>
<feature type="compositionally biased region" description="Basic and acidic residues" evidence="1">
    <location>
        <begin position="451"/>
        <end position="460"/>
    </location>
</feature>
<evidence type="ECO:0000313" key="4">
    <source>
        <dbReference type="Proteomes" id="UP000006230"/>
    </source>
</evidence>
<comment type="caution">
    <text evidence="3">The sequence shown here is derived from an EMBL/GenBank/DDBJ whole genome shotgun (WGS) entry which is preliminary data.</text>
</comment>
<accession>Q0FSZ6</accession>
<sequence length="466" mass="49690">MSDERMSDETGMPRHQARRVRHARELQDHLNWLDTFSGTALGVLAVASGIYTYLGVSSLLDDNGAMTVFAAIAYSVAVSVGIFVFWSYLMRLFPAVRTARARIGLLGAMGLGSLAIVAMSSWLNAAALAGSAAIEQHLAKTVQDYQSSLERTHEIALSAQALERDVSRVRQSFEDLSEQEAQGTLSGLAGRGAVFRVLRQKAAELSALETQIAGQTPLVQSAFTEGNTILSQMRALTVEPGPVEARSVEFSEAAVQLQGLIAQLRQLSVAPLVERAAQDLSASVVLPELDGSTEEIRGNQTATIDSVLEALASRAATLEQAAREVMAMTPAAEVTYTPVSAADAVILYARNFVPSWAGAIAIDLLPAVLVLILAVTQAAIRENREDAAIEDTMTLSELRSALSALRDVETDMSRMPEVRDRAGDPPGDLPESTARPISPAVEEAESPDPSPTRREADVARLKGAGS</sequence>
<feature type="transmembrane region" description="Helical" evidence="2">
    <location>
        <begin position="101"/>
        <end position="123"/>
    </location>
</feature>
<evidence type="ECO:0000256" key="1">
    <source>
        <dbReference type="SAM" id="MobiDB-lite"/>
    </source>
</evidence>
<feature type="compositionally biased region" description="Basic and acidic residues" evidence="1">
    <location>
        <begin position="409"/>
        <end position="423"/>
    </location>
</feature>
<protein>
    <submittedName>
        <fullName evidence="3">Uncharacterized protein</fullName>
    </submittedName>
</protein>
<organism evidence="3 4">
    <name type="scientific">Salipiger bermudensis (strain DSM 26914 / JCM 13377 / KCTC 12554 / HTCC2601)</name>
    <name type="common">Pelagibaca bermudensis</name>
    <dbReference type="NCBI Taxonomy" id="314265"/>
    <lineage>
        <taxon>Bacteria</taxon>
        <taxon>Pseudomonadati</taxon>
        <taxon>Pseudomonadota</taxon>
        <taxon>Alphaproteobacteria</taxon>
        <taxon>Rhodobacterales</taxon>
        <taxon>Roseobacteraceae</taxon>
        <taxon>Salipiger</taxon>
    </lineage>
</organism>
<feature type="transmembrane region" description="Helical" evidence="2">
    <location>
        <begin position="31"/>
        <end position="54"/>
    </location>
</feature>
<dbReference type="STRING" id="314265.R2601_21216"/>
<reference evidence="3 4" key="1">
    <citation type="journal article" date="2010" name="J. Bacteriol.">
        <title>Genome sequences of Pelagibaca bermudensis HTCC2601T and Maritimibacter alkaliphilus HTCC2654T, the type strains of two marine Roseobacter genera.</title>
        <authorList>
            <person name="Thrash J.C."/>
            <person name="Cho J.C."/>
            <person name="Ferriera S."/>
            <person name="Johnson J."/>
            <person name="Vergin K.L."/>
            <person name="Giovannoni S.J."/>
        </authorList>
    </citation>
    <scope>NUCLEOTIDE SEQUENCE [LARGE SCALE GENOMIC DNA]</scope>
    <source>
        <strain evidence="4">DSM 26914 / JCM 13377 / KCTC 12554 / HTCC2601</strain>
    </source>
</reference>